<evidence type="ECO:0000313" key="1">
    <source>
        <dbReference type="EMBL" id="EEG51878.1"/>
    </source>
</evidence>
<dbReference type="EMBL" id="ACCJ01000512">
    <property type="protein sequence ID" value="EEG51878.1"/>
    <property type="molecule type" value="Genomic_DNA"/>
</dbReference>
<sequence>MVHGLTRQAEQSLKLHRSESFPICYISFILPAPLGIVKQSELC</sequence>
<name>C0D9V9_9FIRM</name>
<reference evidence="1 2" key="1">
    <citation type="submission" date="2009-01" db="EMBL/GenBank/DDBJ databases">
        <authorList>
            <person name="Fulton L."/>
            <person name="Clifton S."/>
            <person name="Fulton B."/>
            <person name="Xu J."/>
            <person name="Minx P."/>
            <person name="Pepin K.H."/>
            <person name="Johnson M."/>
            <person name="Bhonagiri V."/>
            <person name="Nash W.E."/>
            <person name="Mardis E.R."/>
            <person name="Wilson R.K."/>
        </authorList>
    </citation>
    <scope>NUCLEOTIDE SEQUENCE [LARGE SCALE GENOMIC DNA]</scope>
    <source>
        <strain evidence="1 2">DSM 15981</strain>
    </source>
</reference>
<reference evidence="1 2" key="2">
    <citation type="submission" date="2009-02" db="EMBL/GenBank/DDBJ databases">
        <title>Draft genome sequence of Clostridium asparagiforme (DSM 15981).</title>
        <authorList>
            <person name="Sudarsanam P."/>
            <person name="Ley R."/>
            <person name="Guruge J."/>
            <person name="Turnbaugh P.J."/>
            <person name="Mahowald M."/>
            <person name="Liep D."/>
            <person name="Gordon J."/>
        </authorList>
    </citation>
    <scope>NUCLEOTIDE SEQUENCE [LARGE SCALE GENOMIC DNA]</scope>
    <source>
        <strain evidence="1 2">DSM 15981</strain>
    </source>
</reference>
<organism evidence="1 2">
    <name type="scientific">[Clostridium] asparagiforme DSM 15981</name>
    <dbReference type="NCBI Taxonomy" id="518636"/>
    <lineage>
        <taxon>Bacteria</taxon>
        <taxon>Bacillati</taxon>
        <taxon>Bacillota</taxon>
        <taxon>Clostridia</taxon>
        <taxon>Lachnospirales</taxon>
        <taxon>Lachnospiraceae</taxon>
        <taxon>Enterocloster</taxon>
    </lineage>
</organism>
<protein>
    <submittedName>
        <fullName evidence="1">Uncharacterized protein</fullName>
    </submittedName>
</protein>
<comment type="caution">
    <text evidence="1">The sequence shown here is derived from an EMBL/GenBank/DDBJ whole genome shotgun (WGS) entry which is preliminary data.</text>
</comment>
<dbReference type="AlphaFoldDB" id="C0D9V9"/>
<dbReference type="HOGENOM" id="CLU_3231569_0_0_9"/>
<accession>C0D9V9</accession>
<gene>
    <name evidence="1" type="ORF">CLOSTASPAR_06060</name>
</gene>
<evidence type="ECO:0000313" key="2">
    <source>
        <dbReference type="Proteomes" id="UP000004756"/>
    </source>
</evidence>
<keyword evidence="2" id="KW-1185">Reference proteome</keyword>
<dbReference type="Proteomes" id="UP000004756">
    <property type="component" value="Unassembled WGS sequence"/>
</dbReference>
<proteinExistence type="predicted"/>